<feature type="non-terminal residue" evidence="1">
    <location>
        <position position="1"/>
    </location>
</feature>
<reference evidence="1 2" key="1">
    <citation type="journal article" date="2018" name="Front. Plant Sci.">
        <title>Red Clover (Trifolium pratense) and Zigzag Clover (T. medium) - A Picture of Genomic Similarities and Differences.</title>
        <authorList>
            <person name="Dluhosova J."/>
            <person name="Istvanek J."/>
            <person name="Nedelnik J."/>
            <person name="Repkova J."/>
        </authorList>
    </citation>
    <scope>NUCLEOTIDE SEQUENCE [LARGE SCALE GENOMIC DNA]</scope>
    <source>
        <strain evidence="2">cv. 10/8</strain>
        <tissue evidence="1">Leaf</tissue>
    </source>
</reference>
<dbReference type="Proteomes" id="UP000265520">
    <property type="component" value="Unassembled WGS sequence"/>
</dbReference>
<comment type="caution">
    <text evidence="1">The sequence shown here is derived from an EMBL/GenBank/DDBJ whole genome shotgun (WGS) entry which is preliminary data.</text>
</comment>
<proteinExistence type="predicted"/>
<accession>A0A392TLR3</accession>
<sequence length="47" mass="5271">QRTAILDIGHPSFIAKLETAVELAQLVLQISQCNINVDPHRFGFPRL</sequence>
<organism evidence="1 2">
    <name type="scientific">Trifolium medium</name>
    <dbReference type="NCBI Taxonomy" id="97028"/>
    <lineage>
        <taxon>Eukaryota</taxon>
        <taxon>Viridiplantae</taxon>
        <taxon>Streptophyta</taxon>
        <taxon>Embryophyta</taxon>
        <taxon>Tracheophyta</taxon>
        <taxon>Spermatophyta</taxon>
        <taxon>Magnoliopsida</taxon>
        <taxon>eudicotyledons</taxon>
        <taxon>Gunneridae</taxon>
        <taxon>Pentapetalae</taxon>
        <taxon>rosids</taxon>
        <taxon>fabids</taxon>
        <taxon>Fabales</taxon>
        <taxon>Fabaceae</taxon>
        <taxon>Papilionoideae</taxon>
        <taxon>50 kb inversion clade</taxon>
        <taxon>NPAAA clade</taxon>
        <taxon>Hologalegina</taxon>
        <taxon>IRL clade</taxon>
        <taxon>Trifolieae</taxon>
        <taxon>Trifolium</taxon>
    </lineage>
</organism>
<name>A0A392TLR3_9FABA</name>
<keyword evidence="2" id="KW-1185">Reference proteome</keyword>
<dbReference type="AlphaFoldDB" id="A0A392TLR3"/>
<evidence type="ECO:0000313" key="2">
    <source>
        <dbReference type="Proteomes" id="UP000265520"/>
    </source>
</evidence>
<evidence type="ECO:0000313" key="1">
    <source>
        <dbReference type="EMBL" id="MCI61076.1"/>
    </source>
</evidence>
<protein>
    <submittedName>
        <fullName evidence="1">Uncharacterized protein</fullName>
    </submittedName>
</protein>
<dbReference type="EMBL" id="LXQA010593312">
    <property type="protein sequence ID" value="MCI61076.1"/>
    <property type="molecule type" value="Genomic_DNA"/>
</dbReference>